<feature type="region of interest" description="Disordered" evidence="1">
    <location>
        <begin position="375"/>
        <end position="395"/>
    </location>
</feature>
<evidence type="ECO:0000313" key="3">
    <source>
        <dbReference type="Proteomes" id="UP001203852"/>
    </source>
</evidence>
<reference evidence="2" key="1">
    <citation type="journal article" date="2022" name="bioRxiv">
        <title>Deciphering the potential niche of two novel black yeast fungi from a biological soil crust based on their genomes, phenotypes, and melanin regulation.</title>
        <authorList>
            <consortium name="DOE Joint Genome Institute"/>
            <person name="Carr E.C."/>
            <person name="Barton Q."/>
            <person name="Grambo S."/>
            <person name="Sullivan M."/>
            <person name="Renfro C.M."/>
            <person name="Kuo A."/>
            <person name="Pangilinan J."/>
            <person name="Lipzen A."/>
            <person name="Keymanesh K."/>
            <person name="Savage E."/>
            <person name="Barry K."/>
            <person name="Grigoriev I.V."/>
            <person name="Riekhof W.R."/>
            <person name="Harris S.S."/>
        </authorList>
    </citation>
    <scope>NUCLEOTIDE SEQUENCE</scope>
    <source>
        <strain evidence="2">JF 03-4F</strain>
    </source>
</reference>
<feature type="compositionally biased region" description="Basic and acidic residues" evidence="1">
    <location>
        <begin position="23"/>
        <end position="35"/>
    </location>
</feature>
<feature type="region of interest" description="Disordered" evidence="1">
    <location>
        <begin position="424"/>
        <end position="447"/>
    </location>
</feature>
<feature type="region of interest" description="Disordered" evidence="1">
    <location>
        <begin position="23"/>
        <end position="88"/>
    </location>
</feature>
<gene>
    <name evidence="2" type="ORF">EDD36DRAFT_69411</name>
</gene>
<keyword evidence="3" id="KW-1185">Reference proteome</keyword>
<dbReference type="AlphaFoldDB" id="A0AAN6DN40"/>
<evidence type="ECO:0000313" key="2">
    <source>
        <dbReference type="EMBL" id="KAI1609386.1"/>
    </source>
</evidence>
<dbReference type="PANTHER" id="PTHR38887">
    <property type="entry name" value="CHROMOSOME 21, WHOLE GENOME SHOTGUN SEQUENCE"/>
    <property type="match status" value="1"/>
</dbReference>
<dbReference type="EMBL" id="MU404360">
    <property type="protein sequence ID" value="KAI1609386.1"/>
    <property type="molecule type" value="Genomic_DNA"/>
</dbReference>
<comment type="caution">
    <text evidence="2">The sequence shown here is derived from an EMBL/GenBank/DDBJ whole genome shotgun (WGS) entry which is preliminary data.</text>
</comment>
<organism evidence="2 3">
    <name type="scientific">Exophiala viscosa</name>
    <dbReference type="NCBI Taxonomy" id="2486360"/>
    <lineage>
        <taxon>Eukaryota</taxon>
        <taxon>Fungi</taxon>
        <taxon>Dikarya</taxon>
        <taxon>Ascomycota</taxon>
        <taxon>Pezizomycotina</taxon>
        <taxon>Eurotiomycetes</taxon>
        <taxon>Chaetothyriomycetidae</taxon>
        <taxon>Chaetothyriales</taxon>
        <taxon>Herpotrichiellaceae</taxon>
        <taxon>Exophiala</taxon>
    </lineage>
</organism>
<proteinExistence type="predicted"/>
<dbReference type="Proteomes" id="UP001203852">
    <property type="component" value="Unassembled WGS sequence"/>
</dbReference>
<name>A0AAN6DN40_9EURO</name>
<evidence type="ECO:0000256" key="1">
    <source>
        <dbReference type="SAM" id="MobiDB-lite"/>
    </source>
</evidence>
<dbReference type="PANTHER" id="PTHR38887:SF1">
    <property type="entry name" value="RAS MODIFICATION PROTEIN ERF4"/>
    <property type="match status" value="1"/>
</dbReference>
<accession>A0AAN6DN40</accession>
<sequence length="503" mass="54700">MPIVSRLVKGLSSGIGLATEAVASHKESKAAKERGVSPNPQTRIEAGEGSRSTGAPPQYVDTGRGYPSDEKHHGDDEDDDDDSEDDLGTDRAEWALDEAAEELAPPTYDEASTGTPASAEEVANAFVQSHRLSPTPSQNFQPLPCPVILPQRRPKDKMRGFVRAYAPVLGECTGIDQQTFLDFLKEFDRSSRASPVFDVINVAAVAVGNVPSGIAIGVSIGVQVLSRTGQELQSRSRRNTYLDQINETLFKPRGLYCMIMTFKPETNQQVMSMDVNTGASATDAALAKAMSNPESSMSQKMKRLRLTSGTAIGEWSLPESAPLVYPALDAAAVAAADGTPVPAKKQSALKSSSKFIANYMDRRAQATYAGMNPDSRLAAAAPPPQKQFASRFSDPNHPVNSGSIVALLTGGYVDPRKGLRAKRAQHRASRRGQNLTEQEIHDAQMGRSQKKRGLIGRVLQQDVLYLTIVNMPSESEMREIIQEWERKKNQQQVVELVWLADLL</sequence>
<protein>
    <submittedName>
        <fullName evidence="2">Uncharacterized protein</fullName>
    </submittedName>
</protein>
<feature type="compositionally biased region" description="Acidic residues" evidence="1">
    <location>
        <begin position="76"/>
        <end position="87"/>
    </location>
</feature>
<dbReference type="InterPro" id="IPR053221">
    <property type="entry name" value="Burnettramic_acid_biosynth"/>
</dbReference>